<protein>
    <submittedName>
        <fullName evidence="4">Uncharacterized protein</fullName>
    </submittedName>
</protein>
<feature type="domain" description="DUF7223" evidence="3">
    <location>
        <begin position="212"/>
        <end position="470"/>
    </location>
</feature>
<dbReference type="InterPro" id="IPR054293">
    <property type="entry name" value="DUF7029"/>
</dbReference>
<reference evidence="4 5" key="1">
    <citation type="submission" date="2020-01" db="EMBL/GenBank/DDBJ databases">
        <authorList>
            <consortium name="DOE Joint Genome Institute"/>
            <person name="Haridas S."/>
            <person name="Albert R."/>
            <person name="Binder M."/>
            <person name="Bloem J."/>
            <person name="Labutti K."/>
            <person name="Salamov A."/>
            <person name="Andreopoulos B."/>
            <person name="Baker S.E."/>
            <person name="Barry K."/>
            <person name="Bills G."/>
            <person name="Bluhm B.H."/>
            <person name="Cannon C."/>
            <person name="Castanera R."/>
            <person name="Culley D.E."/>
            <person name="Daum C."/>
            <person name="Ezra D."/>
            <person name="Gonzalez J.B."/>
            <person name="Henrissat B."/>
            <person name="Kuo A."/>
            <person name="Liang C."/>
            <person name="Lipzen A."/>
            <person name="Lutzoni F."/>
            <person name="Magnuson J."/>
            <person name="Mondo S."/>
            <person name="Nolan M."/>
            <person name="Ohm R."/>
            <person name="Pangilinan J."/>
            <person name="Park H.-J.H."/>
            <person name="Ramirez L."/>
            <person name="Alfaro M."/>
            <person name="Sun H."/>
            <person name="Tritt A."/>
            <person name="Yoshinaga Y."/>
            <person name="Zwiers L.-H.L."/>
            <person name="Turgeon B.G."/>
            <person name="Goodwin S.B."/>
            <person name="Spatafora J.W."/>
            <person name="Crous P.W."/>
            <person name="Grigoriev I.V."/>
        </authorList>
    </citation>
    <scope>NUCLEOTIDE SEQUENCE [LARGE SCALE GENOMIC DNA]</scope>
    <source>
        <strain evidence="4 5">CBS 611.86</strain>
    </source>
</reference>
<comment type="caution">
    <text evidence="4">The sequence shown here is derived from an EMBL/GenBank/DDBJ whole genome shotgun (WGS) entry which is preliminary data.</text>
</comment>
<dbReference type="Proteomes" id="UP000481861">
    <property type="component" value="Unassembled WGS sequence"/>
</dbReference>
<evidence type="ECO:0000259" key="2">
    <source>
        <dbReference type="Pfam" id="PF22974"/>
    </source>
</evidence>
<keyword evidence="1" id="KW-0732">Signal</keyword>
<feature type="chain" id="PRO_5028975196" evidence="1">
    <location>
        <begin position="23"/>
        <end position="488"/>
    </location>
</feature>
<dbReference type="Pfam" id="PF22974">
    <property type="entry name" value="DUF7029"/>
    <property type="match status" value="1"/>
</dbReference>
<evidence type="ECO:0000259" key="3">
    <source>
        <dbReference type="Pfam" id="PF23865"/>
    </source>
</evidence>
<feature type="signal peptide" evidence="1">
    <location>
        <begin position="1"/>
        <end position="22"/>
    </location>
</feature>
<dbReference type="AlphaFoldDB" id="A0A7C8M5S6"/>
<sequence>MFLSRNSAYIALSLAIVRCVQTETLVPIRPLGVSSNSKRQEPSGLDLRNTETFLWGDADMAEVTVANLTVYMPDDSENIVNMENFESMLGSVECSESSISMTFQDNAAFTYAQRVWEWVDQKENNSFVMVVPAGQCGNGTSRRPFVVSSVEYEPELDRAILATARSDWQTIAHSYDLVVGSVTQDTISNKVRRDIDKSTTIDFVHDFPFSFAISSGPLEARIACTNCSSTGQFDMEFKISQKLFVPTGASMTVKPKGVSAVAQVKFTGAGSVTDALTKTFDIVQIPLAGVNVPGVMEFGPQLTFAVGAELSAITVSAGVTSGATAKFSNDAILEMNLLNPDNNKFSGWEPEIDAIEVTVDGSITGGVAIFLQPSMELKAEALGQGFEIGLNMRVPNINAKLSAIASPAGACPAAAVPEGTAKRTLGVNLSANIGAELNIQALKTGERDPLFTVQIAAGQTLNFPLAQKCFPFGDEIAARSIRESAVYP</sequence>
<name>A0A7C8M5S6_9PLEO</name>
<feature type="domain" description="DUF7029" evidence="2">
    <location>
        <begin position="73"/>
        <end position="176"/>
    </location>
</feature>
<dbReference type="OrthoDB" id="160645at2759"/>
<organism evidence="4 5">
    <name type="scientific">Massariosphaeria phaeospora</name>
    <dbReference type="NCBI Taxonomy" id="100035"/>
    <lineage>
        <taxon>Eukaryota</taxon>
        <taxon>Fungi</taxon>
        <taxon>Dikarya</taxon>
        <taxon>Ascomycota</taxon>
        <taxon>Pezizomycotina</taxon>
        <taxon>Dothideomycetes</taxon>
        <taxon>Pleosporomycetidae</taxon>
        <taxon>Pleosporales</taxon>
        <taxon>Pleosporales incertae sedis</taxon>
        <taxon>Massariosphaeria</taxon>
    </lineage>
</organism>
<evidence type="ECO:0000313" key="4">
    <source>
        <dbReference type="EMBL" id="KAF2871420.1"/>
    </source>
</evidence>
<dbReference type="EMBL" id="JAADJZ010000011">
    <property type="protein sequence ID" value="KAF2871420.1"/>
    <property type="molecule type" value="Genomic_DNA"/>
</dbReference>
<dbReference type="Pfam" id="PF23865">
    <property type="entry name" value="DUF7223"/>
    <property type="match status" value="1"/>
</dbReference>
<proteinExistence type="predicted"/>
<gene>
    <name evidence="4" type="ORF">BDV95DRAFT_668071</name>
</gene>
<keyword evidence="5" id="KW-1185">Reference proteome</keyword>
<accession>A0A7C8M5S6</accession>
<evidence type="ECO:0000313" key="5">
    <source>
        <dbReference type="Proteomes" id="UP000481861"/>
    </source>
</evidence>
<dbReference type="InterPro" id="IPR055647">
    <property type="entry name" value="DUF7223"/>
</dbReference>
<evidence type="ECO:0000256" key="1">
    <source>
        <dbReference type="SAM" id="SignalP"/>
    </source>
</evidence>